<dbReference type="PROSITE" id="PS00061">
    <property type="entry name" value="ADH_SHORT"/>
    <property type="match status" value="1"/>
</dbReference>
<dbReference type="InterPro" id="IPR002347">
    <property type="entry name" value="SDR_fam"/>
</dbReference>
<dbReference type="InterPro" id="IPR036291">
    <property type="entry name" value="NAD(P)-bd_dom_sf"/>
</dbReference>
<comment type="caution">
    <text evidence="6">The sequence shown here is derived from an EMBL/GenBank/DDBJ whole genome shotgun (WGS) entry which is preliminary data.</text>
</comment>
<evidence type="ECO:0000256" key="2">
    <source>
        <dbReference type="ARBA" id="ARBA00023002"/>
    </source>
</evidence>
<dbReference type="SUPFAM" id="SSF51735">
    <property type="entry name" value="NAD(P)-binding Rossmann-fold domains"/>
    <property type="match status" value="1"/>
</dbReference>
<evidence type="ECO:0000313" key="7">
    <source>
        <dbReference type="Proteomes" id="UP000886611"/>
    </source>
</evidence>
<dbReference type="Proteomes" id="UP000886611">
    <property type="component" value="Unassembled WGS sequence"/>
</dbReference>
<dbReference type="EMBL" id="JAATIS010000485">
    <property type="protein sequence ID" value="KAG2468124.1"/>
    <property type="molecule type" value="Genomic_DNA"/>
</dbReference>
<dbReference type="PANTHER" id="PTHR43943">
    <property type="entry name" value="DEHYDROGENASE/REDUCTASE (SDR FAMILY) MEMBER 4"/>
    <property type="match status" value="1"/>
</dbReference>
<dbReference type="GO" id="GO:0008270">
    <property type="term" value="F:zinc ion binding"/>
    <property type="evidence" value="ECO:0007669"/>
    <property type="project" value="UniProtKB-KW"/>
</dbReference>
<dbReference type="GO" id="GO:0004090">
    <property type="term" value="F:carbonyl reductase (NADPH) activity"/>
    <property type="evidence" value="ECO:0007669"/>
    <property type="project" value="TreeGrafter"/>
</dbReference>
<comment type="similarity">
    <text evidence="1">Belongs to the short-chain dehydrogenases/reductases (SDR) family.</text>
</comment>
<dbReference type="InterPro" id="IPR020904">
    <property type="entry name" value="Sc_DH/Rdtase_CS"/>
</dbReference>
<dbReference type="AlphaFoldDB" id="A0A8X7XI81"/>
<proteinExistence type="inferred from homology"/>
<keyword evidence="2" id="KW-0560">Oxidoreductase</keyword>
<reference evidence="6 7" key="1">
    <citation type="journal article" date="2021" name="Cell">
        <title>Tracing the genetic footprints of vertebrate landing in non-teleost ray-finned fishes.</title>
        <authorList>
            <person name="Bi X."/>
            <person name="Wang K."/>
            <person name="Yang L."/>
            <person name="Pan H."/>
            <person name="Jiang H."/>
            <person name="Wei Q."/>
            <person name="Fang M."/>
            <person name="Yu H."/>
            <person name="Zhu C."/>
            <person name="Cai Y."/>
            <person name="He Y."/>
            <person name="Gan X."/>
            <person name="Zeng H."/>
            <person name="Yu D."/>
            <person name="Zhu Y."/>
            <person name="Jiang H."/>
            <person name="Qiu Q."/>
            <person name="Yang H."/>
            <person name="Zhang Y.E."/>
            <person name="Wang W."/>
            <person name="Zhu M."/>
            <person name="He S."/>
            <person name="Zhang G."/>
        </authorList>
    </citation>
    <scope>NUCLEOTIDE SEQUENCE [LARGE SCALE GENOMIC DNA]</scope>
    <source>
        <strain evidence="6">Bchr_013</strain>
    </source>
</reference>
<dbReference type="Pfam" id="PF13561">
    <property type="entry name" value="adh_short_C2"/>
    <property type="match status" value="2"/>
</dbReference>
<keyword evidence="7" id="KW-1185">Reference proteome</keyword>
<dbReference type="GO" id="GO:0003676">
    <property type="term" value="F:nucleic acid binding"/>
    <property type="evidence" value="ECO:0007669"/>
    <property type="project" value="InterPro"/>
</dbReference>
<dbReference type="Gene3D" id="3.40.50.720">
    <property type="entry name" value="NAD(P)-binding Rossmann-like Domain"/>
    <property type="match status" value="2"/>
</dbReference>
<evidence type="ECO:0000313" key="6">
    <source>
        <dbReference type="EMBL" id="KAG2468124.1"/>
    </source>
</evidence>
<name>A0A8X7XI81_POLSE</name>
<keyword evidence="3" id="KW-0862">Zinc</keyword>
<dbReference type="PANTHER" id="PTHR43943:SF2">
    <property type="entry name" value="DEHYDROGENASE_REDUCTASE 4"/>
    <property type="match status" value="1"/>
</dbReference>
<organism evidence="6 7">
    <name type="scientific">Polypterus senegalus</name>
    <name type="common">Senegal bichir</name>
    <dbReference type="NCBI Taxonomy" id="55291"/>
    <lineage>
        <taxon>Eukaryota</taxon>
        <taxon>Metazoa</taxon>
        <taxon>Chordata</taxon>
        <taxon>Craniata</taxon>
        <taxon>Vertebrata</taxon>
        <taxon>Euteleostomi</taxon>
        <taxon>Actinopterygii</taxon>
        <taxon>Polypteriformes</taxon>
        <taxon>Polypteridae</taxon>
        <taxon>Polypterus</taxon>
    </lineage>
</organism>
<feature type="non-terminal residue" evidence="6">
    <location>
        <position position="491"/>
    </location>
</feature>
<gene>
    <name evidence="6" type="primary">Dhrs4</name>
    <name evidence="6" type="ORF">GTO96_0015237</name>
</gene>
<dbReference type="SUPFAM" id="SSF47353">
    <property type="entry name" value="Retrovirus capsid dimerization domain-like"/>
    <property type="match status" value="1"/>
</dbReference>
<dbReference type="InterPro" id="IPR001878">
    <property type="entry name" value="Znf_CCHC"/>
</dbReference>
<feature type="domain" description="CCHC-type" evidence="5">
    <location>
        <begin position="130"/>
        <end position="143"/>
    </location>
</feature>
<feature type="compositionally biased region" description="Basic and acidic residues" evidence="4">
    <location>
        <begin position="92"/>
        <end position="126"/>
    </location>
</feature>
<evidence type="ECO:0000256" key="1">
    <source>
        <dbReference type="ARBA" id="ARBA00006484"/>
    </source>
</evidence>
<feature type="region of interest" description="Disordered" evidence="4">
    <location>
        <begin position="91"/>
        <end position="128"/>
    </location>
</feature>
<evidence type="ECO:0000256" key="4">
    <source>
        <dbReference type="SAM" id="MobiDB-lite"/>
    </source>
</evidence>
<keyword evidence="3" id="KW-0479">Metal-binding</keyword>
<sequence length="491" mass="54848">MPGQQATEWRSWQFDPEKPARAQAFDFWGKMGRWLRPEGPQACKAVEQVVCEGPVNAMPSSLAQQVQRHPYKDMPGLLEVLERQLAIYQAGRSERHARGNRQQRLDTPEPSRRTAEAPQRPKEKPASPHCYKCGETGHLLPTCSLNTTSEPIDCTWATAERIGFATARSLALEGASVVLSSRHEENVERAVAELRHENLNVTGTTCNAGKSADREKLISKAVKEYGGIDILVSNAGFNPFFGNILDTTEDMWDKFLGPYSVSKTALLGLTKALALELAPLNVRVNCVAPGLIKTNFSSAVSFLFFKNTLLLLIVLKNLQFFFSFQLWKNEKYGGEFLKNVSMKRYWECHTPLSSNLMTTPHALPIHLLTQWKSHQRHECHCRVLLEPPASANKDVINLLHHNTSIGVPCSMMLLRVLEPGSSDLQPLSFCKVKEHGATFTMVAKPTETDKILLANPACASGCIQITHDQRSATSWAPINHRVKLRKKCLPH</sequence>
<evidence type="ECO:0000256" key="3">
    <source>
        <dbReference type="PROSITE-ProRule" id="PRU00047"/>
    </source>
</evidence>
<keyword evidence="3" id="KW-0863">Zinc-finger</keyword>
<evidence type="ECO:0000259" key="5">
    <source>
        <dbReference type="PROSITE" id="PS50158"/>
    </source>
</evidence>
<feature type="non-terminal residue" evidence="6">
    <location>
        <position position="1"/>
    </location>
</feature>
<accession>A0A8X7XI81</accession>
<dbReference type="PROSITE" id="PS50158">
    <property type="entry name" value="ZF_CCHC"/>
    <property type="match status" value="1"/>
</dbReference>
<protein>
    <submittedName>
        <fullName evidence="6">DHRS4 reductase</fullName>
    </submittedName>
</protein>